<protein>
    <submittedName>
        <fullName evidence="12">Uncharacterized protein LOC113052416</fullName>
    </submittedName>
</protein>
<evidence type="ECO:0000256" key="3">
    <source>
        <dbReference type="ARBA" id="ARBA00022729"/>
    </source>
</evidence>
<sequence>MLLTVRSNHTSLTLHWWDSSQRASTEDHNFLWKLRQEEATQYKITSTFLRLISPDNGSIIVLLGGTNNSNLRGMGEGGTEGGSSSATTSGQHCQLHHPTPSPQEDQENLFLIFVKQASLTLVKTVNIGTTVTLLCSNILKEPSYIAWFKKTNDSLPLCIATQYVSDTPPDSIYLNGFNKNHIEMSVNRTFSSLKIVKVDISDSGIFYCGSFLTNHMMFHDKTQLVVVNETNHSEEDIATVDCGAAEESVRSCHVYYTLTLILSGLVLLSTVLPIVIFIRFKKRNKQKGDAQRHENSDEMNQQLEQAQDADVNYAALSLNKKKNRRPVRRLKDVEPNVVYAATR</sequence>
<keyword evidence="9" id="KW-0812">Transmembrane</keyword>
<dbReference type="InterPro" id="IPR052051">
    <property type="entry name" value="TCR_complex_component"/>
</dbReference>
<keyword evidence="5 9" id="KW-0472">Membrane</keyword>
<keyword evidence="7" id="KW-0325">Glycoprotein</keyword>
<feature type="region of interest" description="Disordered" evidence="8">
    <location>
        <begin position="72"/>
        <end position="102"/>
    </location>
</feature>
<gene>
    <name evidence="12" type="primary">LOC113052416</name>
</gene>
<keyword evidence="11" id="KW-1185">Reference proteome</keyword>
<evidence type="ECO:0000256" key="5">
    <source>
        <dbReference type="ARBA" id="ARBA00023136"/>
    </source>
</evidence>
<dbReference type="PANTHER" id="PTHR19433:SF111">
    <property type="entry name" value="T CELL RECEPTOR ALPHA VARIABLE 4"/>
    <property type="match status" value="1"/>
</dbReference>
<dbReference type="GO" id="GO:0009617">
    <property type="term" value="P:response to bacterium"/>
    <property type="evidence" value="ECO:0007669"/>
    <property type="project" value="TreeGrafter"/>
</dbReference>
<dbReference type="GeneID" id="113052416"/>
<comment type="subcellular location">
    <subcellularLocation>
        <location evidence="1">Cell membrane</location>
    </subcellularLocation>
</comment>
<evidence type="ECO:0000313" key="12">
    <source>
        <dbReference type="RefSeq" id="XP_026072645.1"/>
    </source>
</evidence>
<evidence type="ECO:0000256" key="7">
    <source>
        <dbReference type="ARBA" id="ARBA00023180"/>
    </source>
</evidence>
<dbReference type="GO" id="GO:0002376">
    <property type="term" value="P:immune system process"/>
    <property type="evidence" value="ECO:0007669"/>
    <property type="project" value="UniProtKB-KW"/>
</dbReference>
<dbReference type="Pfam" id="PF07686">
    <property type="entry name" value="V-set"/>
    <property type="match status" value="1"/>
</dbReference>
<keyword evidence="9" id="KW-1133">Transmembrane helix</keyword>
<keyword evidence="2" id="KW-1003">Cell membrane</keyword>
<keyword evidence="6" id="KW-1015">Disulfide bond</keyword>
<proteinExistence type="predicted"/>
<evidence type="ECO:0000256" key="9">
    <source>
        <dbReference type="SAM" id="Phobius"/>
    </source>
</evidence>
<organism evidence="11 12">
    <name type="scientific">Carassius auratus</name>
    <name type="common">Goldfish</name>
    <dbReference type="NCBI Taxonomy" id="7957"/>
    <lineage>
        <taxon>Eukaryota</taxon>
        <taxon>Metazoa</taxon>
        <taxon>Chordata</taxon>
        <taxon>Craniata</taxon>
        <taxon>Vertebrata</taxon>
        <taxon>Euteleostomi</taxon>
        <taxon>Actinopterygii</taxon>
        <taxon>Neopterygii</taxon>
        <taxon>Teleostei</taxon>
        <taxon>Ostariophysi</taxon>
        <taxon>Cypriniformes</taxon>
        <taxon>Cyprinidae</taxon>
        <taxon>Cyprininae</taxon>
        <taxon>Carassius</taxon>
    </lineage>
</organism>
<evidence type="ECO:0000256" key="6">
    <source>
        <dbReference type="ARBA" id="ARBA00023157"/>
    </source>
</evidence>
<dbReference type="Gene3D" id="2.60.40.10">
    <property type="entry name" value="Immunoglobulins"/>
    <property type="match status" value="1"/>
</dbReference>
<dbReference type="SUPFAM" id="SSF48726">
    <property type="entry name" value="Immunoglobulin"/>
    <property type="match status" value="1"/>
</dbReference>
<dbReference type="AlphaFoldDB" id="A0A6P6KK39"/>
<reference evidence="12" key="1">
    <citation type="submission" date="2025-08" db="UniProtKB">
        <authorList>
            <consortium name="RefSeq"/>
        </authorList>
    </citation>
    <scope>IDENTIFICATION</scope>
    <source>
        <strain evidence="12">Wakin</strain>
        <tissue evidence="12">Muscle</tissue>
    </source>
</reference>
<dbReference type="InterPro" id="IPR003599">
    <property type="entry name" value="Ig_sub"/>
</dbReference>
<keyword evidence="3" id="KW-0732">Signal</keyword>
<evidence type="ECO:0000313" key="11">
    <source>
        <dbReference type="Proteomes" id="UP000515129"/>
    </source>
</evidence>
<dbReference type="OrthoDB" id="9932608at2759"/>
<dbReference type="GO" id="GO:0005886">
    <property type="term" value="C:plasma membrane"/>
    <property type="evidence" value="ECO:0007669"/>
    <property type="project" value="UniProtKB-SubCell"/>
</dbReference>
<dbReference type="InterPro" id="IPR036179">
    <property type="entry name" value="Ig-like_dom_sf"/>
</dbReference>
<evidence type="ECO:0000259" key="10">
    <source>
        <dbReference type="PROSITE" id="PS50835"/>
    </source>
</evidence>
<dbReference type="Proteomes" id="UP000515129">
    <property type="component" value="Chromosome 32"/>
</dbReference>
<feature type="domain" description="Ig-like" evidence="10">
    <location>
        <begin position="117"/>
        <end position="208"/>
    </location>
</feature>
<evidence type="ECO:0000256" key="8">
    <source>
        <dbReference type="SAM" id="MobiDB-lite"/>
    </source>
</evidence>
<accession>A0A6P6KK39</accession>
<dbReference type="RefSeq" id="XP_026072645.1">
    <property type="nucleotide sequence ID" value="XM_026216860.1"/>
</dbReference>
<dbReference type="SMART" id="SM00409">
    <property type="entry name" value="IG"/>
    <property type="match status" value="1"/>
</dbReference>
<evidence type="ECO:0000256" key="1">
    <source>
        <dbReference type="ARBA" id="ARBA00004236"/>
    </source>
</evidence>
<dbReference type="PROSITE" id="PS50835">
    <property type="entry name" value="IG_LIKE"/>
    <property type="match status" value="1"/>
</dbReference>
<dbReference type="InterPro" id="IPR007110">
    <property type="entry name" value="Ig-like_dom"/>
</dbReference>
<evidence type="ECO:0000256" key="4">
    <source>
        <dbReference type="ARBA" id="ARBA00022859"/>
    </source>
</evidence>
<dbReference type="KEGG" id="caua:113052416"/>
<dbReference type="InterPro" id="IPR013106">
    <property type="entry name" value="Ig_V-set"/>
</dbReference>
<dbReference type="InterPro" id="IPR013783">
    <property type="entry name" value="Ig-like_fold"/>
</dbReference>
<evidence type="ECO:0000256" key="2">
    <source>
        <dbReference type="ARBA" id="ARBA00022475"/>
    </source>
</evidence>
<name>A0A6P6KK39_CARAU</name>
<dbReference type="PANTHER" id="PTHR19433">
    <property type="entry name" value="T-CELL RECEPTOR ALPHA CHAIN V REGION-RELATED"/>
    <property type="match status" value="1"/>
</dbReference>
<feature type="transmembrane region" description="Helical" evidence="9">
    <location>
        <begin position="254"/>
        <end position="278"/>
    </location>
</feature>
<keyword evidence="4" id="KW-0391">Immunity</keyword>